<protein>
    <recommendedName>
        <fullName evidence="5">Exodeoxyribonuclease 7 large subunit</fullName>
        <ecNumber evidence="5">3.1.11.6</ecNumber>
    </recommendedName>
    <alternativeName>
        <fullName evidence="5">Exodeoxyribonuclease VII large subunit</fullName>
        <shortName evidence="5">Exonuclease VII large subunit</shortName>
    </alternativeName>
</protein>
<keyword evidence="4 5" id="KW-0269">Exonuclease</keyword>
<name>A0A4Q7LRY4_9BURK</name>
<evidence type="ECO:0000259" key="8">
    <source>
        <dbReference type="Pfam" id="PF13742"/>
    </source>
</evidence>
<gene>
    <name evidence="5" type="primary">xseA</name>
    <name evidence="9" type="ORF">EV685_1605</name>
</gene>
<evidence type="ECO:0000256" key="4">
    <source>
        <dbReference type="ARBA" id="ARBA00022839"/>
    </source>
</evidence>
<dbReference type="Pfam" id="PF13742">
    <property type="entry name" value="tRNA_anti_2"/>
    <property type="match status" value="1"/>
</dbReference>
<dbReference type="NCBIfam" id="TIGR00237">
    <property type="entry name" value="xseA"/>
    <property type="match status" value="1"/>
</dbReference>
<proteinExistence type="inferred from homology"/>
<evidence type="ECO:0000256" key="2">
    <source>
        <dbReference type="ARBA" id="ARBA00022722"/>
    </source>
</evidence>
<keyword evidence="1 5" id="KW-0963">Cytoplasm</keyword>
<dbReference type="GO" id="GO:0003676">
    <property type="term" value="F:nucleic acid binding"/>
    <property type="evidence" value="ECO:0007669"/>
    <property type="project" value="InterPro"/>
</dbReference>
<accession>A0A4Q7LRY4</accession>
<dbReference type="InterPro" id="IPR025824">
    <property type="entry name" value="OB-fold_nuc-bd_dom"/>
</dbReference>
<dbReference type="EC" id="3.1.11.6" evidence="5"/>
<dbReference type="GO" id="GO:0006308">
    <property type="term" value="P:DNA catabolic process"/>
    <property type="evidence" value="ECO:0007669"/>
    <property type="project" value="UniProtKB-UniRule"/>
</dbReference>
<dbReference type="AlphaFoldDB" id="A0A4Q7LRY4"/>
<dbReference type="Proteomes" id="UP000293433">
    <property type="component" value="Unassembled WGS sequence"/>
</dbReference>
<dbReference type="GO" id="GO:0008855">
    <property type="term" value="F:exodeoxyribonuclease VII activity"/>
    <property type="evidence" value="ECO:0007669"/>
    <property type="project" value="UniProtKB-UniRule"/>
</dbReference>
<keyword evidence="10" id="KW-1185">Reference proteome</keyword>
<comment type="function">
    <text evidence="5">Bidirectionally degrades single-stranded DNA into large acid-insoluble oligonucleotides, which are then degraded further into small acid-soluble oligonucleotides.</text>
</comment>
<comment type="similarity">
    <text evidence="5 6">Belongs to the XseA family.</text>
</comment>
<dbReference type="GO" id="GO:0005737">
    <property type="term" value="C:cytoplasm"/>
    <property type="evidence" value="ECO:0007669"/>
    <property type="project" value="UniProtKB-SubCell"/>
</dbReference>
<dbReference type="InterPro" id="IPR003753">
    <property type="entry name" value="Exonuc_VII_L"/>
</dbReference>
<comment type="subunit">
    <text evidence="5">Heterooligomer composed of large and small subunits.</text>
</comment>
<evidence type="ECO:0000256" key="6">
    <source>
        <dbReference type="RuleBase" id="RU004355"/>
    </source>
</evidence>
<comment type="subcellular location">
    <subcellularLocation>
        <location evidence="5 6">Cytoplasm</location>
    </subcellularLocation>
</comment>
<evidence type="ECO:0000259" key="7">
    <source>
        <dbReference type="Pfam" id="PF02601"/>
    </source>
</evidence>
<comment type="catalytic activity">
    <reaction evidence="5 6">
        <text>Exonucleolytic cleavage in either 5'- to 3'- or 3'- to 5'-direction to yield nucleoside 5'-phosphates.</text>
        <dbReference type="EC" id="3.1.11.6"/>
    </reaction>
</comment>
<evidence type="ECO:0000256" key="1">
    <source>
        <dbReference type="ARBA" id="ARBA00022490"/>
    </source>
</evidence>
<dbReference type="CDD" id="cd04489">
    <property type="entry name" value="ExoVII_LU_OBF"/>
    <property type="match status" value="1"/>
</dbReference>
<dbReference type="GO" id="GO:0009318">
    <property type="term" value="C:exodeoxyribonuclease VII complex"/>
    <property type="evidence" value="ECO:0007669"/>
    <property type="project" value="UniProtKB-UniRule"/>
</dbReference>
<feature type="domain" description="Exonuclease VII large subunit C-terminal" evidence="7">
    <location>
        <begin position="135"/>
        <end position="424"/>
    </location>
</feature>
<keyword evidence="2 5" id="KW-0540">Nuclease</keyword>
<comment type="caution">
    <text evidence="9">The sequence shown here is derived from an EMBL/GenBank/DDBJ whole genome shotgun (WGS) entry which is preliminary data.</text>
</comment>
<organism evidence="9 10">
    <name type="scientific">Sphaerotilus mobilis</name>
    <dbReference type="NCBI Taxonomy" id="47994"/>
    <lineage>
        <taxon>Bacteria</taxon>
        <taxon>Pseudomonadati</taxon>
        <taxon>Pseudomonadota</taxon>
        <taxon>Betaproteobacteria</taxon>
        <taxon>Burkholderiales</taxon>
        <taxon>Sphaerotilaceae</taxon>
        <taxon>Sphaerotilus</taxon>
    </lineage>
</organism>
<feature type="domain" description="OB-fold nucleic acid binding" evidence="8">
    <location>
        <begin position="18"/>
        <end position="112"/>
    </location>
</feature>
<dbReference type="RefSeq" id="WP_242615476.1">
    <property type="nucleotide sequence ID" value="NZ_SGWV01000008.1"/>
</dbReference>
<dbReference type="PANTHER" id="PTHR30008:SF0">
    <property type="entry name" value="EXODEOXYRIBONUCLEASE 7 LARGE SUBUNIT"/>
    <property type="match status" value="1"/>
</dbReference>
<reference evidence="9 10" key="1">
    <citation type="submission" date="2019-02" db="EMBL/GenBank/DDBJ databases">
        <title>Genomic Encyclopedia of Type Strains, Phase IV (KMG-IV): sequencing the most valuable type-strain genomes for metagenomic binning, comparative biology and taxonomic classification.</title>
        <authorList>
            <person name="Goeker M."/>
        </authorList>
    </citation>
    <scope>NUCLEOTIDE SEQUENCE [LARGE SCALE GENOMIC DNA]</scope>
    <source>
        <strain evidence="9 10">DSM 10617</strain>
    </source>
</reference>
<evidence type="ECO:0000256" key="5">
    <source>
        <dbReference type="HAMAP-Rule" id="MF_00378"/>
    </source>
</evidence>
<dbReference type="EMBL" id="SGWV01000008">
    <property type="protein sequence ID" value="RZS57042.1"/>
    <property type="molecule type" value="Genomic_DNA"/>
</dbReference>
<keyword evidence="3 5" id="KW-0378">Hydrolase</keyword>
<evidence type="ECO:0000313" key="10">
    <source>
        <dbReference type="Proteomes" id="UP000293433"/>
    </source>
</evidence>
<evidence type="ECO:0000256" key="3">
    <source>
        <dbReference type="ARBA" id="ARBA00022801"/>
    </source>
</evidence>
<evidence type="ECO:0000313" key="9">
    <source>
        <dbReference type="EMBL" id="RZS57042.1"/>
    </source>
</evidence>
<dbReference type="HAMAP" id="MF_00378">
    <property type="entry name" value="Exonuc_7_L"/>
    <property type="match status" value="1"/>
</dbReference>
<sequence length="436" mass="47568">MSRPPFSQESNARTLVWDVAALVQAVGDALQTRFGAVAVRGELAGFSRAASGHCYFNLKSGDGQAGLRCAMFRRAASMLDFAPRDGLQVELRGKLAVYEARGELQLIVEAMRPAGAGALMEQFLRLKAKLEAEGLFDAARKREVARHPRALGVVTSLAAAALRDVVTALRRRSPHVALRIYPASVQGVEAPAQLVQAIQVAGQRGEVDTLLVVRGGGSLEDLWAFNDEQVVRAIAASPIPVISGVGHESDFTLADFVADLRAPTPTAAAELAAPLRDEALAALADLARWMSHRIGQRLDRDAQRLDHLALRLARPADVVHRHRQRLGLLAQRHEQSLQRAATLHAHRLERLQGRLLDAGRQTLRRQHERLALLAARHAALDPTRVLQRGYAWLSDEQGRALTSVNQLAPGQRIDAVLADGRIQASVDHIERTEPRP</sequence>
<dbReference type="Pfam" id="PF02601">
    <property type="entry name" value="Exonuc_VII_L"/>
    <property type="match status" value="1"/>
</dbReference>
<dbReference type="PANTHER" id="PTHR30008">
    <property type="entry name" value="EXODEOXYRIBONUCLEASE 7 LARGE SUBUNIT"/>
    <property type="match status" value="1"/>
</dbReference>
<dbReference type="InterPro" id="IPR020579">
    <property type="entry name" value="Exonuc_VII_lsu_C"/>
</dbReference>